<dbReference type="PANTHER" id="PTHR43394:SF1">
    <property type="entry name" value="ATP-BINDING CASSETTE SUB-FAMILY B MEMBER 10, MITOCHONDRIAL"/>
    <property type="match status" value="1"/>
</dbReference>
<feature type="domain" description="ABC transporter" evidence="6">
    <location>
        <begin position="347"/>
        <end position="575"/>
    </location>
</feature>
<keyword evidence="8" id="KW-0547">Nucleotide-binding</keyword>
<dbReference type="InterPro" id="IPR027417">
    <property type="entry name" value="P-loop_NTPase"/>
</dbReference>
<dbReference type="SUPFAM" id="SSF90123">
    <property type="entry name" value="ABC transporter transmembrane region"/>
    <property type="match status" value="1"/>
</dbReference>
<dbReference type="PROSITE" id="PS00211">
    <property type="entry name" value="ABC_TRANSPORTER_1"/>
    <property type="match status" value="1"/>
</dbReference>
<evidence type="ECO:0000313" key="8">
    <source>
        <dbReference type="EMBL" id="QEU96773.1"/>
    </source>
</evidence>
<dbReference type="CDD" id="cd07346">
    <property type="entry name" value="ABC_6TM_exporters"/>
    <property type="match status" value="1"/>
</dbReference>
<dbReference type="Proteomes" id="UP000325529">
    <property type="component" value="Chromosome"/>
</dbReference>
<dbReference type="InterPro" id="IPR003439">
    <property type="entry name" value="ABC_transporter-like_ATP-bd"/>
</dbReference>
<dbReference type="Gene3D" id="1.20.1560.10">
    <property type="entry name" value="ABC transporter type 1, transmembrane domain"/>
    <property type="match status" value="1"/>
</dbReference>
<feature type="transmembrane region" description="Helical" evidence="5">
    <location>
        <begin position="163"/>
        <end position="182"/>
    </location>
</feature>
<dbReference type="InterPro" id="IPR017871">
    <property type="entry name" value="ABC_transporter-like_CS"/>
</dbReference>
<dbReference type="AlphaFoldDB" id="A0A5J6GNZ9"/>
<feature type="domain" description="ABC transmembrane type-1" evidence="7">
    <location>
        <begin position="25"/>
        <end position="306"/>
    </location>
</feature>
<dbReference type="GO" id="GO:0016887">
    <property type="term" value="F:ATP hydrolysis activity"/>
    <property type="evidence" value="ECO:0007669"/>
    <property type="project" value="InterPro"/>
</dbReference>
<feature type="transmembrane region" description="Helical" evidence="5">
    <location>
        <begin position="277"/>
        <end position="302"/>
    </location>
</feature>
<evidence type="ECO:0000259" key="6">
    <source>
        <dbReference type="PROSITE" id="PS50893"/>
    </source>
</evidence>
<evidence type="ECO:0000256" key="3">
    <source>
        <dbReference type="ARBA" id="ARBA00022989"/>
    </source>
</evidence>
<dbReference type="GO" id="GO:0005524">
    <property type="term" value="F:ATP binding"/>
    <property type="evidence" value="ECO:0007669"/>
    <property type="project" value="UniProtKB-KW"/>
</dbReference>
<keyword evidence="2 5" id="KW-0812">Transmembrane</keyword>
<keyword evidence="8" id="KW-0067">ATP-binding</keyword>
<protein>
    <submittedName>
        <fullName evidence="8">ABC transporter ATP-binding protein</fullName>
    </submittedName>
</protein>
<evidence type="ECO:0000313" key="9">
    <source>
        <dbReference type="Proteomes" id="UP000325529"/>
    </source>
</evidence>
<name>A0A5J6GNZ9_STRKN</name>
<feature type="transmembrane region" description="Helical" evidence="5">
    <location>
        <begin position="61"/>
        <end position="81"/>
    </location>
</feature>
<dbReference type="PANTHER" id="PTHR43394">
    <property type="entry name" value="ATP-DEPENDENT PERMEASE MDL1, MITOCHONDRIAL"/>
    <property type="match status" value="1"/>
</dbReference>
<dbReference type="InterPro" id="IPR039421">
    <property type="entry name" value="Type_1_exporter"/>
</dbReference>
<evidence type="ECO:0000259" key="7">
    <source>
        <dbReference type="PROSITE" id="PS50929"/>
    </source>
</evidence>
<evidence type="ECO:0000256" key="2">
    <source>
        <dbReference type="ARBA" id="ARBA00022692"/>
    </source>
</evidence>
<dbReference type="Gene3D" id="3.40.50.300">
    <property type="entry name" value="P-loop containing nucleotide triphosphate hydrolases"/>
    <property type="match status" value="1"/>
</dbReference>
<dbReference type="InterPro" id="IPR011527">
    <property type="entry name" value="ABC1_TM_dom"/>
</dbReference>
<accession>A0A5J6GNZ9</accession>
<dbReference type="GO" id="GO:0005886">
    <property type="term" value="C:plasma membrane"/>
    <property type="evidence" value="ECO:0007669"/>
    <property type="project" value="UniProtKB-SubCell"/>
</dbReference>
<feature type="transmembrane region" description="Helical" evidence="5">
    <location>
        <begin position="24"/>
        <end position="49"/>
    </location>
</feature>
<dbReference type="InterPro" id="IPR036640">
    <property type="entry name" value="ABC1_TM_sf"/>
</dbReference>
<dbReference type="PROSITE" id="PS50929">
    <property type="entry name" value="ABC_TM1F"/>
    <property type="match status" value="1"/>
</dbReference>
<comment type="subcellular location">
    <subcellularLocation>
        <location evidence="1">Cell membrane</location>
        <topology evidence="1">Multi-pass membrane protein</topology>
    </subcellularLocation>
</comment>
<reference evidence="8 9" key="1">
    <citation type="submission" date="2017-09" db="EMBL/GenBank/DDBJ databases">
        <authorList>
            <person name="Lee N."/>
            <person name="Cho B.-K."/>
        </authorList>
    </citation>
    <scope>NUCLEOTIDE SEQUENCE [LARGE SCALE GENOMIC DNA]</scope>
    <source>
        <strain evidence="8 9">ATCC 12853</strain>
    </source>
</reference>
<dbReference type="PROSITE" id="PS50893">
    <property type="entry name" value="ABC_TRANSPORTER_2"/>
    <property type="match status" value="1"/>
</dbReference>
<dbReference type="Pfam" id="PF00664">
    <property type="entry name" value="ABC_membrane"/>
    <property type="match status" value="1"/>
</dbReference>
<dbReference type="RefSeq" id="WP_150494666.1">
    <property type="nucleotide sequence ID" value="NZ_CP023699.1"/>
</dbReference>
<organism evidence="8 9">
    <name type="scientific">Streptomyces kanamyceticus</name>
    <dbReference type="NCBI Taxonomy" id="1967"/>
    <lineage>
        <taxon>Bacteria</taxon>
        <taxon>Bacillati</taxon>
        <taxon>Actinomycetota</taxon>
        <taxon>Actinomycetes</taxon>
        <taxon>Kitasatosporales</taxon>
        <taxon>Streptomycetaceae</taxon>
        <taxon>Streptomyces</taxon>
    </lineage>
</organism>
<keyword evidence="9" id="KW-1185">Reference proteome</keyword>
<dbReference type="KEGG" id="ska:CP970_42760"/>
<sequence length="575" mass="58973">MHDDARRSGRDVLRGVVAGERRRVAAGCVLGASHQIGEALIPVLIGVIVDRAIVHPDVASFARWALVLAVVYVFLSGGFQLGSRAGEYAKEYAGHSLRMRLMRRVLDPRGGASTGRPPGALVSVATEDARRAGSVAFVLPLGFSAAVGLAAGAILLLRASVPLGLLILLGTPVLMGLGQLLARPLEHRSHAEQERAAHASGVAADLVAGVRVLQGLGAQRAASDRYRLTSRASLDATVRAARAEAVQTGLMQALTGVFIALVALVGGRLVLSGSIGLGELVAAVGLALFIPGPLQVISWMAAEVARSRASAGRVAEVLATPGDIAGTGAAAGAKDPADSAAPGGDGAPRGSLRLSGLVHEGLDGVDLTVAPGEFVGVVVTEPAHADTLVRCLARRVDPDAGRLELDGVPFTDLAPRSLRSRVLVAEHGAELFAGSLRDNITAIGASTHPAAAAARADEVAASLPGGLDAPVGERGRSLSGGQRQRVALARALAADRDVLVVHDPTTAIDAATESRIATGIRELRRGRTTILVTSSPALLAVADRVALIDGGRLADEAPHEELVRRSSLYRTAVLA</sequence>
<gene>
    <name evidence="8" type="ORF">CP970_42760</name>
</gene>
<feature type="transmembrane region" description="Helical" evidence="5">
    <location>
        <begin position="249"/>
        <end position="271"/>
    </location>
</feature>
<dbReference type="Pfam" id="PF00005">
    <property type="entry name" value="ABC_tran"/>
    <property type="match status" value="1"/>
</dbReference>
<dbReference type="GO" id="GO:0015421">
    <property type="term" value="F:ABC-type oligopeptide transporter activity"/>
    <property type="evidence" value="ECO:0007669"/>
    <property type="project" value="TreeGrafter"/>
</dbReference>
<evidence type="ECO:0000256" key="5">
    <source>
        <dbReference type="SAM" id="Phobius"/>
    </source>
</evidence>
<keyword evidence="4 5" id="KW-0472">Membrane</keyword>
<proteinExistence type="predicted"/>
<evidence type="ECO:0000256" key="1">
    <source>
        <dbReference type="ARBA" id="ARBA00004651"/>
    </source>
</evidence>
<dbReference type="EMBL" id="CP023699">
    <property type="protein sequence ID" value="QEU96773.1"/>
    <property type="molecule type" value="Genomic_DNA"/>
</dbReference>
<dbReference type="SUPFAM" id="SSF52540">
    <property type="entry name" value="P-loop containing nucleoside triphosphate hydrolases"/>
    <property type="match status" value="1"/>
</dbReference>
<evidence type="ECO:0000256" key="4">
    <source>
        <dbReference type="ARBA" id="ARBA00023136"/>
    </source>
</evidence>
<feature type="transmembrane region" description="Helical" evidence="5">
    <location>
        <begin position="135"/>
        <end position="157"/>
    </location>
</feature>
<keyword evidence="3 5" id="KW-1133">Transmembrane helix</keyword>